<dbReference type="InterPro" id="IPR013324">
    <property type="entry name" value="RNA_pol_sigma_r3/r4-like"/>
</dbReference>
<dbReference type="NCBIfam" id="TIGR02937">
    <property type="entry name" value="sigma70-ECF"/>
    <property type="match status" value="1"/>
</dbReference>
<dbReference type="Gene3D" id="1.10.1740.10">
    <property type="match status" value="1"/>
</dbReference>
<keyword evidence="3" id="KW-0731">Sigma factor</keyword>
<dbReference type="InterPro" id="IPR039425">
    <property type="entry name" value="RNA_pol_sigma-70-like"/>
</dbReference>
<proteinExistence type="inferred from homology"/>
<dbReference type="CDD" id="cd06171">
    <property type="entry name" value="Sigma70_r4"/>
    <property type="match status" value="1"/>
</dbReference>
<organism evidence="9 10">
    <name type="scientific">Actinacidiphila yanglinensis</name>
    <dbReference type="NCBI Taxonomy" id="310779"/>
    <lineage>
        <taxon>Bacteria</taxon>
        <taxon>Bacillati</taxon>
        <taxon>Actinomycetota</taxon>
        <taxon>Actinomycetes</taxon>
        <taxon>Kitasatosporales</taxon>
        <taxon>Streptomycetaceae</taxon>
        <taxon>Actinacidiphila</taxon>
    </lineage>
</organism>
<dbReference type="AlphaFoldDB" id="A0A1H6E9R8"/>
<dbReference type="PANTHER" id="PTHR43133:SF8">
    <property type="entry name" value="RNA POLYMERASE SIGMA FACTOR HI_1459-RELATED"/>
    <property type="match status" value="1"/>
</dbReference>
<evidence type="ECO:0000256" key="4">
    <source>
        <dbReference type="ARBA" id="ARBA00023125"/>
    </source>
</evidence>
<keyword evidence="10" id="KW-1185">Reference proteome</keyword>
<protein>
    <submittedName>
        <fullName evidence="9">RNA polymerase sigma-70 factor, ECF subfamily</fullName>
    </submittedName>
</protein>
<dbReference type="SUPFAM" id="SSF88659">
    <property type="entry name" value="Sigma3 and sigma4 domains of RNA polymerase sigma factors"/>
    <property type="match status" value="1"/>
</dbReference>
<evidence type="ECO:0000313" key="10">
    <source>
        <dbReference type="Proteomes" id="UP000236754"/>
    </source>
</evidence>
<dbReference type="Pfam" id="PF08281">
    <property type="entry name" value="Sigma70_r4_2"/>
    <property type="match status" value="1"/>
</dbReference>
<dbReference type="InterPro" id="IPR007627">
    <property type="entry name" value="RNA_pol_sigma70_r2"/>
</dbReference>
<feature type="domain" description="RNA polymerase sigma factor 70 region 4 type 2" evidence="8">
    <location>
        <begin position="147"/>
        <end position="199"/>
    </location>
</feature>
<evidence type="ECO:0000256" key="1">
    <source>
        <dbReference type="ARBA" id="ARBA00010641"/>
    </source>
</evidence>
<dbReference type="InterPro" id="IPR013325">
    <property type="entry name" value="RNA_pol_sigma_r2"/>
</dbReference>
<name>A0A1H6E9R8_9ACTN</name>
<dbReference type="Pfam" id="PF04542">
    <property type="entry name" value="Sigma70_r2"/>
    <property type="match status" value="1"/>
</dbReference>
<keyword evidence="2" id="KW-0805">Transcription regulation</keyword>
<evidence type="ECO:0000256" key="6">
    <source>
        <dbReference type="SAM" id="MobiDB-lite"/>
    </source>
</evidence>
<feature type="domain" description="RNA polymerase sigma-70 region 2" evidence="7">
    <location>
        <begin position="50"/>
        <end position="115"/>
    </location>
</feature>
<accession>A0A1H6E9R8</accession>
<evidence type="ECO:0000259" key="7">
    <source>
        <dbReference type="Pfam" id="PF04542"/>
    </source>
</evidence>
<dbReference type="Proteomes" id="UP000236754">
    <property type="component" value="Unassembled WGS sequence"/>
</dbReference>
<dbReference type="EMBL" id="FNVU01000029">
    <property type="protein sequence ID" value="SEG94011.1"/>
    <property type="molecule type" value="Genomic_DNA"/>
</dbReference>
<evidence type="ECO:0000313" key="9">
    <source>
        <dbReference type="EMBL" id="SEG94011.1"/>
    </source>
</evidence>
<evidence type="ECO:0000259" key="8">
    <source>
        <dbReference type="Pfam" id="PF08281"/>
    </source>
</evidence>
<comment type="similarity">
    <text evidence="1">Belongs to the sigma-70 factor family. ECF subfamily.</text>
</comment>
<reference evidence="9 10" key="1">
    <citation type="submission" date="2016-10" db="EMBL/GenBank/DDBJ databases">
        <authorList>
            <person name="de Groot N.N."/>
        </authorList>
    </citation>
    <scope>NUCLEOTIDE SEQUENCE [LARGE SCALE GENOMIC DNA]</scope>
    <source>
        <strain evidence="9 10">CGMCC 4.2023</strain>
    </source>
</reference>
<dbReference type="GO" id="GO:0016987">
    <property type="term" value="F:sigma factor activity"/>
    <property type="evidence" value="ECO:0007669"/>
    <property type="project" value="UniProtKB-KW"/>
</dbReference>
<dbReference type="InterPro" id="IPR013249">
    <property type="entry name" value="RNA_pol_sigma70_r4_t2"/>
</dbReference>
<dbReference type="PANTHER" id="PTHR43133">
    <property type="entry name" value="RNA POLYMERASE ECF-TYPE SIGMA FACTO"/>
    <property type="match status" value="1"/>
</dbReference>
<evidence type="ECO:0000256" key="5">
    <source>
        <dbReference type="ARBA" id="ARBA00023163"/>
    </source>
</evidence>
<dbReference type="SUPFAM" id="SSF88946">
    <property type="entry name" value="Sigma2 domain of RNA polymerase sigma factors"/>
    <property type="match status" value="1"/>
</dbReference>
<keyword evidence="4" id="KW-0238">DNA-binding</keyword>
<dbReference type="Gene3D" id="1.10.10.10">
    <property type="entry name" value="Winged helix-like DNA-binding domain superfamily/Winged helix DNA-binding domain"/>
    <property type="match status" value="1"/>
</dbReference>
<dbReference type="InterPro" id="IPR014284">
    <property type="entry name" value="RNA_pol_sigma-70_dom"/>
</dbReference>
<gene>
    <name evidence="9" type="ORF">SAMN05216223_12912</name>
</gene>
<sequence length="207" mass="22785">MDAQAQRVLPPSGRAPAKGTGDAGGDLAELEDDLLVERAAEGDDDAFAVLVDRHSPPLLALALRMLGSLPDAEEAVQDALINAWRRLPDFHRDATFRTWMYRIVTNQCLSHLRGRAPAVPLSVVPEPPAHDPGSEPARAAESEAATQALGRALRDLPPSQRACWILRELHGMSYAEIAQIVNTSEQTVRGRLYRARRTLMKEMAPWR</sequence>
<feature type="region of interest" description="Disordered" evidence="6">
    <location>
        <begin position="1"/>
        <end position="26"/>
    </location>
</feature>
<dbReference type="InterPro" id="IPR036388">
    <property type="entry name" value="WH-like_DNA-bd_sf"/>
</dbReference>
<dbReference type="GO" id="GO:0006352">
    <property type="term" value="P:DNA-templated transcription initiation"/>
    <property type="evidence" value="ECO:0007669"/>
    <property type="project" value="InterPro"/>
</dbReference>
<evidence type="ECO:0000256" key="3">
    <source>
        <dbReference type="ARBA" id="ARBA00023082"/>
    </source>
</evidence>
<dbReference type="GO" id="GO:0003677">
    <property type="term" value="F:DNA binding"/>
    <property type="evidence" value="ECO:0007669"/>
    <property type="project" value="UniProtKB-KW"/>
</dbReference>
<evidence type="ECO:0000256" key="2">
    <source>
        <dbReference type="ARBA" id="ARBA00023015"/>
    </source>
</evidence>
<keyword evidence="5" id="KW-0804">Transcription</keyword>